<dbReference type="Proteomes" id="UP001365405">
    <property type="component" value="Unassembled WGS sequence"/>
</dbReference>
<keyword evidence="3" id="KW-0808">Transferase</keyword>
<feature type="domain" description="Glycosyltransferase subfamily 4-like N-terminal" evidence="2">
    <location>
        <begin position="20"/>
        <end position="208"/>
    </location>
</feature>
<dbReference type="Gene3D" id="3.40.50.2000">
    <property type="entry name" value="Glycogen Phosphorylase B"/>
    <property type="match status" value="2"/>
</dbReference>
<dbReference type="RefSeq" id="WP_341410817.1">
    <property type="nucleotide sequence ID" value="NZ_JBBUTH010000007.1"/>
</dbReference>
<evidence type="ECO:0000259" key="1">
    <source>
        <dbReference type="Pfam" id="PF00534"/>
    </source>
</evidence>
<dbReference type="EMBL" id="JBBUTH010000007">
    <property type="protein sequence ID" value="MEK8051126.1"/>
    <property type="molecule type" value="Genomic_DNA"/>
</dbReference>
<dbReference type="PANTHER" id="PTHR45947:SF3">
    <property type="entry name" value="SULFOQUINOVOSYL TRANSFERASE SQD2"/>
    <property type="match status" value="1"/>
</dbReference>
<feature type="domain" description="Glycosyl transferase family 1" evidence="1">
    <location>
        <begin position="217"/>
        <end position="378"/>
    </location>
</feature>
<protein>
    <submittedName>
        <fullName evidence="3">Glycosyltransferase family 4 protein</fullName>
        <ecNumber evidence="3">2.4.-.-</ecNumber>
    </submittedName>
</protein>
<dbReference type="InterPro" id="IPR050194">
    <property type="entry name" value="Glycosyltransferase_grp1"/>
</dbReference>
<dbReference type="SUPFAM" id="SSF53756">
    <property type="entry name" value="UDP-Glycosyltransferase/glycogen phosphorylase"/>
    <property type="match status" value="1"/>
</dbReference>
<dbReference type="PANTHER" id="PTHR45947">
    <property type="entry name" value="SULFOQUINOVOSYL TRANSFERASE SQD2"/>
    <property type="match status" value="1"/>
</dbReference>
<dbReference type="GO" id="GO:0016757">
    <property type="term" value="F:glycosyltransferase activity"/>
    <property type="evidence" value="ECO:0007669"/>
    <property type="project" value="UniProtKB-KW"/>
</dbReference>
<proteinExistence type="predicted"/>
<evidence type="ECO:0000313" key="3">
    <source>
        <dbReference type="EMBL" id="MEK8051126.1"/>
    </source>
</evidence>
<evidence type="ECO:0000259" key="2">
    <source>
        <dbReference type="Pfam" id="PF13439"/>
    </source>
</evidence>
<reference evidence="3 4" key="1">
    <citation type="submission" date="2024-04" db="EMBL/GenBank/DDBJ databases">
        <title>Novel species of the genus Ideonella isolated from streams.</title>
        <authorList>
            <person name="Lu H."/>
        </authorList>
    </citation>
    <scope>NUCLEOTIDE SEQUENCE [LARGE SCALE GENOMIC DNA]</scope>
    <source>
        <strain evidence="3 4">DXS22W</strain>
    </source>
</reference>
<accession>A0ABU9CHB6</accession>
<dbReference type="Pfam" id="PF00534">
    <property type="entry name" value="Glycos_transf_1"/>
    <property type="match status" value="1"/>
</dbReference>
<evidence type="ECO:0000313" key="4">
    <source>
        <dbReference type="Proteomes" id="UP001365405"/>
    </source>
</evidence>
<keyword evidence="3" id="KW-0328">Glycosyltransferase</keyword>
<comment type="caution">
    <text evidence="3">The sequence shown here is derived from an EMBL/GenBank/DDBJ whole genome shotgun (WGS) entry which is preliminary data.</text>
</comment>
<dbReference type="EC" id="2.4.-.-" evidence="3"/>
<gene>
    <name evidence="3" type="ORF">AACH10_12820</name>
</gene>
<dbReference type="Pfam" id="PF13439">
    <property type="entry name" value="Glyco_transf_4"/>
    <property type="match status" value="1"/>
</dbReference>
<dbReference type="CDD" id="cd03801">
    <property type="entry name" value="GT4_PimA-like"/>
    <property type="match status" value="1"/>
</dbReference>
<organism evidence="3 4">
    <name type="scientific">Pseudaquabacterium inlustre</name>
    <dbReference type="NCBI Taxonomy" id="2984192"/>
    <lineage>
        <taxon>Bacteria</taxon>
        <taxon>Pseudomonadati</taxon>
        <taxon>Pseudomonadota</taxon>
        <taxon>Betaproteobacteria</taxon>
        <taxon>Burkholderiales</taxon>
        <taxon>Sphaerotilaceae</taxon>
        <taxon>Pseudaquabacterium</taxon>
    </lineage>
</organism>
<sequence>MPRSTGRRVLQVLDKAPGEGGVAVHVQWLSEGLAQAGWEVHTLRLHGAAVPPRAGLDRHRLPFSYGRSGAWRHAAALDAVLADARPDLVHLHGATTRLAHPLLARLAAAQPLVATLHDTRLFCYAMTRRFAPDGSPCTRTCGPACFGSGCMRPAGALDALRWQRRQRVDAAALAVWRQLPRVLVPSTYLAALALQHGFAPQALRVLPHPAALPSQSPQPRDTPPLVAYVGSLIELKGPLALLDALERLGDRPWQAVIAGTGPLAGEIARRIARPPLAGRVRLEGALAGRAAVDALMARARVVAVPSLAAESFGLAGLEALAAGTPVVAFAQGGVMQWLRDGENGLAVAPFDTAAFAAALARLIDDADLATRLGRAGRAQVAAQHQPAAALAACAAVYDEALATP</sequence>
<keyword evidence="4" id="KW-1185">Reference proteome</keyword>
<dbReference type="InterPro" id="IPR028098">
    <property type="entry name" value="Glyco_trans_4-like_N"/>
</dbReference>
<name>A0ABU9CHB6_9BURK</name>
<dbReference type="InterPro" id="IPR001296">
    <property type="entry name" value="Glyco_trans_1"/>
</dbReference>